<dbReference type="EC" id="6.3.2.5" evidence="3"/>
<feature type="binding site" evidence="3">
    <location>
        <position position="286"/>
    </location>
    <ligand>
        <name>CTP</name>
        <dbReference type="ChEBI" id="CHEBI:37563"/>
    </ligand>
</feature>
<keyword evidence="3 4" id="KW-0285">Flavoprotein</keyword>
<dbReference type="NCBIfam" id="TIGR00521">
    <property type="entry name" value="coaBC_dfp"/>
    <property type="match status" value="1"/>
</dbReference>
<dbReference type="InterPro" id="IPR007085">
    <property type="entry name" value="DNA/pantothenate-metab_flavo_C"/>
</dbReference>
<name>A0A9D1FYV4_9FIRM</name>
<evidence type="ECO:0000313" key="8">
    <source>
        <dbReference type="Proteomes" id="UP000824140"/>
    </source>
</evidence>
<feature type="region of interest" description="Phosphopantothenate--cysteine ligase" evidence="3">
    <location>
        <begin position="188"/>
        <end position="396"/>
    </location>
</feature>
<dbReference type="InterPro" id="IPR035929">
    <property type="entry name" value="CoaB-like_sf"/>
</dbReference>
<keyword evidence="1 3" id="KW-0210">Decarboxylase</keyword>
<gene>
    <name evidence="3 7" type="primary">coaBC</name>
    <name evidence="7" type="ORF">IAA84_00255</name>
</gene>
<comment type="caution">
    <text evidence="3">Lacks conserved residue(s) required for the propagation of feature annotation.</text>
</comment>
<feature type="binding site" evidence="3">
    <location>
        <position position="321"/>
    </location>
    <ligand>
        <name>CTP</name>
        <dbReference type="ChEBI" id="CHEBI:37563"/>
    </ligand>
</feature>
<comment type="function">
    <text evidence="4">Catalyzes two steps in the biosynthesis of coenzyme A. In the first step cysteine is conjugated to 4'-phosphopantothenate to form 4-phosphopantothenoylcysteine, in the latter compound is decarboxylated to form 4'-phosphopantotheine.</text>
</comment>
<dbReference type="Pfam" id="PF02441">
    <property type="entry name" value="Flavoprotein"/>
    <property type="match status" value="1"/>
</dbReference>
<dbReference type="GO" id="GO:0010181">
    <property type="term" value="F:FMN binding"/>
    <property type="evidence" value="ECO:0007669"/>
    <property type="project" value="UniProtKB-UniRule"/>
</dbReference>
<dbReference type="Proteomes" id="UP000824140">
    <property type="component" value="Unassembled WGS sequence"/>
</dbReference>
<evidence type="ECO:0000259" key="5">
    <source>
        <dbReference type="Pfam" id="PF02441"/>
    </source>
</evidence>
<keyword evidence="3 4" id="KW-0288">FMN</keyword>
<feature type="domain" description="Flavoprotein" evidence="5">
    <location>
        <begin position="5"/>
        <end position="173"/>
    </location>
</feature>
<comment type="catalytic activity">
    <reaction evidence="3 4">
        <text>(R)-4'-phosphopantothenate + L-cysteine + CTP = N-[(R)-4-phosphopantothenoyl]-L-cysteine + CMP + diphosphate + H(+)</text>
        <dbReference type="Rhea" id="RHEA:19397"/>
        <dbReference type="ChEBI" id="CHEBI:10986"/>
        <dbReference type="ChEBI" id="CHEBI:15378"/>
        <dbReference type="ChEBI" id="CHEBI:33019"/>
        <dbReference type="ChEBI" id="CHEBI:35235"/>
        <dbReference type="ChEBI" id="CHEBI:37563"/>
        <dbReference type="ChEBI" id="CHEBI:59458"/>
        <dbReference type="ChEBI" id="CHEBI:60377"/>
        <dbReference type="EC" id="6.3.2.5"/>
    </reaction>
</comment>
<dbReference type="GO" id="GO:0015937">
    <property type="term" value="P:coenzyme A biosynthetic process"/>
    <property type="evidence" value="ECO:0007669"/>
    <property type="project" value="UniProtKB-UniRule"/>
</dbReference>
<evidence type="ECO:0000256" key="2">
    <source>
        <dbReference type="ARBA" id="ARBA00023239"/>
    </source>
</evidence>
<accession>A0A9D1FYV4</accession>
<comment type="function">
    <text evidence="3">Catalyzes two sequential steps in the biosynthesis of coenzyme A. In the first step cysteine is conjugated to 4'-phosphopantothenate to form 4-phosphopantothenoylcysteine. In the second step the latter compound is decarboxylated to form 4'-phosphopantotheine.</text>
</comment>
<dbReference type="SUPFAM" id="SSF102645">
    <property type="entry name" value="CoaB-like"/>
    <property type="match status" value="1"/>
</dbReference>
<keyword evidence="3" id="KW-0511">Multifunctional enzyme</keyword>
<evidence type="ECO:0000256" key="3">
    <source>
        <dbReference type="HAMAP-Rule" id="MF_02225"/>
    </source>
</evidence>
<dbReference type="HAMAP" id="MF_02225">
    <property type="entry name" value="CoaBC"/>
    <property type="match status" value="1"/>
</dbReference>
<protein>
    <recommendedName>
        <fullName evidence="3">Coenzyme A biosynthesis bifunctional protein CoaBC</fullName>
    </recommendedName>
    <alternativeName>
        <fullName evidence="3">DNA/pantothenate metabolism flavoprotein</fullName>
    </alternativeName>
    <alternativeName>
        <fullName evidence="3">Phosphopantothenoylcysteine synthetase/decarboxylase</fullName>
        <shortName evidence="3">PPCS-PPCDC</shortName>
    </alternativeName>
    <domain>
        <recommendedName>
            <fullName evidence="3">Phosphopantothenoylcysteine decarboxylase</fullName>
            <shortName evidence="3">PPC decarboxylase</shortName>
            <shortName evidence="3">PPC-DC</shortName>
            <ecNumber evidence="3">4.1.1.36</ecNumber>
        </recommendedName>
        <alternativeName>
            <fullName evidence="3">CoaC</fullName>
        </alternativeName>
    </domain>
    <domain>
        <recommendedName>
            <fullName evidence="3">Phosphopantothenate--cysteine ligase</fullName>
            <ecNumber evidence="3">6.3.2.5</ecNumber>
        </recommendedName>
        <alternativeName>
            <fullName evidence="3">CoaB</fullName>
        </alternativeName>
        <alternativeName>
            <fullName evidence="3">Phosphopantothenoylcysteine synthetase</fullName>
            <shortName evidence="3">PPC synthetase</shortName>
            <shortName evidence="3">PPC-S</shortName>
        </alternativeName>
    </domain>
</protein>
<feature type="binding site" evidence="3">
    <location>
        <position position="339"/>
    </location>
    <ligand>
        <name>CTP</name>
        <dbReference type="ChEBI" id="CHEBI:37563"/>
    </ligand>
</feature>
<comment type="cofactor">
    <cofactor evidence="3">
        <name>FMN</name>
        <dbReference type="ChEBI" id="CHEBI:58210"/>
    </cofactor>
    <text evidence="3">Binds 1 FMN per subunit.</text>
</comment>
<feature type="binding site" evidence="3">
    <location>
        <position position="335"/>
    </location>
    <ligand>
        <name>CTP</name>
        <dbReference type="ChEBI" id="CHEBI:37563"/>
    </ligand>
</feature>
<dbReference type="EC" id="4.1.1.36" evidence="3"/>
<comment type="catalytic activity">
    <reaction evidence="3 4">
        <text>N-[(R)-4-phosphopantothenoyl]-L-cysteine + H(+) = (R)-4'-phosphopantetheine + CO2</text>
        <dbReference type="Rhea" id="RHEA:16793"/>
        <dbReference type="ChEBI" id="CHEBI:15378"/>
        <dbReference type="ChEBI" id="CHEBI:16526"/>
        <dbReference type="ChEBI" id="CHEBI:59458"/>
        <dbReference type="ChEBI" id="CHEBI:61723"/>
        <dbReference type="EC" id="4.1.1.36"/>
    </reaction>
</comment>
<evidence type="ECO:0000259" key="6">
    <source>
        <dbReference type="Pfam" id="PF04127"/>
    </source>
</evidence>
<keyword evidence="2 3" id="KW-0456">Lyase</keyword>
<comment type="pathway">
    <text evidence="3 4">Cofactor biosynthesis; coenzyme A biosynthesis; CoA from (R)-pantothenate: step 2/5.</text>
</comment>
<dbReference type="AlphaFoldDB" id="A0A9D1FYV4"/>
<comment type="caution">
    <text evidence="7">The sequence shown here is derived from an EMBL/GenBank/DDBJ whole genome shotgun (WGS) entry which is preliminary data.</text>
</comment>
<dbReference type="GO" id="GO:0015941">
    <property type="term" value="P:pantothenate catabolic process"/>
    <property type="evidence" value="ECO:0007669"/>
    <property type="project" value="InterPro"/>
</dbReference>
<dbReference type="Gene3D" id="3.40.50.1950">
    <property type="entry name" value="Flavin prenyltransferase-like"/>
    <property type="match status" value="1"/>
</dbReference>
<sequence>MLSGKNIALGVTGGIAAYKAADLASRLKKAGADVRVVMTRSACQFVAPLTFESLTGRRVEQDLFERPWEMGHISLAKFADVFVVAPATANLIGKYAGGIADDLLSTALLAAPCPVLLAPAMNGNMWKNAAVQENIAVLRRRGVAITGPARGHLACGDEDVGRMEEPATILDAIDALADGRRDFAGLKVLVTAGPTREFADPVRFVSNRSTGKMGYAIARAARNRGAAVTLLSGPVALTPPVGVEVVNINTTRELYAAATERAPGADVVIQAAAPADFRPAQRLESKIKKNGEGMRLDLAANPDVARALGEAKREGQILVAFAAETGDLRENARGKLLRKNADLVVANDVTVPGAGFGTDTNCALLITRAGETEVPLCAKSELADRILDCVKELRHG</sequence>
<dbReference type="SUPFAM" id="SSF52507">
    <property type="entry name" value="Homo-oligomeric flavin-containing Cys decarboxylases, HFCD"/>
    <property type="match status" value="1"/>
</dbReference>
<evidence type="ECO:0000256" key="1">
    <source>
        <dbReference type="ARBA" id="ARBA00022793"/>
    </source>
</evidence>
<dbReference type="InterPro" id="IPR003382">
    <property type="entry name" value="Flavoprotein"/>
</dbReference>
<keyword evidence="3 4" id="KW-0436">Ligase</keyword>
<feature type="domain" description="DNA/pantothenate metabolism flavoprotein C-terminal" evidence="6">
    <location>
        <begin position="184"/>
        <end position="392"/>
    </location>
</feature>
<proteinExistence type="inferred from homology"/>
<evidence type="ECO:0000313" key="7">
    <source>
        <dbReference type="EMBL" id="HIS91430.1"/>
    </source>
</evidence>
<keyword evidence="3" id="KW-0479">Metal-binding</keyword>
<dbReference type="GO" id="GO:0046872">
    <property type="term" value="F:metal ion binding"/>
    <property type="evidence" value="ECO:0007669"/>
    <property type="project" value="UniProtKB-KW"/>
</dbReference>
<keyword evidence="3" id="KW-0460">Magnesium</keyword>
<dbReference type="Gene3D" id="3.40.50.10300">
    <property type="entry name" value="CoaB-like"/>
    <property type="match status" value="1"/>
</dbReference>
<dbReference type="InterPro" id="IPR005252">
    <property type="entry name" value="CoaBC"/>
</dbReference>
<evidence type="ECO:0000256" key="4">
    <source>
        <dbReference type="RuleBase" id="RU364078"/>
    </source>
</evidence>
<feature type="active site" description="Proton donor" evidence="3">
    <location>
        <position position="155"/>
    </location>
</feature>
<organism evidence="7 8">
    <name type="scientific">Candidatus Alectryocaccomicrobium excrementavium</name>
    <dbReference type="NCBI Taxonomy" id="2840668"/>
    <lineage>
        <taxon>Bacteria</taxon>
        <taxon>Bacillati</taxon>
        <taxon>Bacillota</taxon>
        <taxon>Clostridia</taxon>
        <taxon>Candidatus Alectryocaccomicrobium</taxon>
    </lineage>
</organism>
<comment type="pathway">
    <text evidence="3 4">Cofactor biosynthesis; coenzyme A biosynthesis; CoA from (R)-pantothenate: step 3/5.</text>
</comment>
<dbReference type="PANTHER" id="PTHR14359:SF6">
    <property type="entry name" value="PHOSPHOPANTOTHENOYLCYSTEINE DECARBOXYLASE"/>
    <property type="match status" value="1"/>
</dbReference>
<dbReference type="PANTHER" id="PTHR14359">
    <property type="entry name" value="HOMO-OLIGOMERIC FLAVIN CONTAINING CYS DECARBOXYLASE FAMILY"/>
    <property type="match status" value="1"/>
</dbReference>
<comment type="cofactor">
    <cofactor evidence="3">
        <name>Mg(2+)</name>
        <dbReference type="ChEBI" id="CHEBI:18420"/>
    </cofactor>
</comment>
<dbReference type="InterPro" id="IPR036551">
    <property type="entry name" value="Flavin_trans-like"/>
</dbReference>
<dbReference type="GO" id="GO:0071513">
    <property type="term" value="C:phosphopantothenoylcysteine decarboxylase complex"/>
    <property type="evidence" value="ECO:0007669"/>
    <property type="project" value="TreeGrafter"/>
</dbReference>
<comment type="similarity">
    <text evidence="3 4">In the C-terminal section; belongs to the PPC synthetase family.</text>
</comment>
<reference evidence="7" key="1">
    <citation type="submission" date="2020-10" db="EMBL/GenBank/DDBJ databases">
        <authorList>
            <person name="Gilroy R."/>
        </authorList>
    </citation>
    <scope>NUCLEOTIDE SEQUENCE</scope>
    <source>
        <strain evidence="7">13766</strain>
    </source>
</reference>
<dbReference type="GO" id="GO:0004633">
    <property type="term" value="F:phosphopantothenoylcysteine decarboxylase activity"/>
    <property type="evidence" value="ECO:0007669"/>
    <property type="project" value="UniProtKB-UniRule"/>
</dbReference>
<feature type="region of interest" description="Phosphopantothenoylcysteine decarboxylase" evidence="3">
    <location>
        <begin position="1"/>
        <end position="187"/>
    </location>
</feature>
<dbReference type="Pfam" id="PF04127">
    <property type="entry name" value="DFP"/>
    <property type="match status" value="1"/>
</dbReference>
<dbReference type="EMBL" id="DVJN01000005">
    <property type="protein sequence ID" value="HIS91430.1"/>
    <property type="molecule type" value="Genomic_DNA"/>
</dbReference>
<dbReference type="GO" id="GO:0004632">
    <property type="term" value="F:phosphopantothenate--cysteine ligase activity"/>
    <property type="evidence" value="ECO:0007669"/>
    <property type="project" value="UniProtKB-UniRule"/>
</dbReference>
<feature type="binding site" evidence="3">
    <location>
        <position position="276"/>
    </location>
    <ligand>
        <name>CTP</name>
        <dbReference type="ChEBI" id="CHEBI:37563"/>
    </ligand>
</feature>
<reference evidence="7" key="2">
    <citation type="journal article" date="2021" name="PeerJ">
        <title>Extensive microbial diversity within the chicken gut microbiome revealed by metagenomics and culture.</title>
        <authorList>
            <person name="Gilroy R."/>
            <person name="Ravi A."/>
            <person name="Getino M."/>
            <person name="Pursley I."/>
            <person name="Horton D.L."/>
            <person name="Alikhan N.F."/>
            <person name="Baker D."/>
            <person name="Gharbi K."/>
            <person name="Hall N."/>
            <person name="Watson M."/>
            <person name="Adriaenssens E.M."/>
            <person name="Foster-Nyarko E."/>
            <person name="Jarju S."/>
            <person name="Secka A."/>
            <person name="Antonio M."/>
            <person name="Oren A."/>
            <person name="Chaudhuri R.R."/>
            <person name="La Ragione R."/>
            <person name="Hildebrand F."/>
            <person name="Pallen M.J."/>
        </authorList>
    </citation>
    <scope>NUCLEOTIDE SEQUENCE</scope>
    <source>
        <strain evidence="7">13766</strain>
    </source>
</reference>
<comment type="similarity">
    <text evidence="3 4">In the N-terminal section; belongs to the HFCD (homo-oligomeric flavin containing Cys decarboxylase) superfamily.</text>
</comment>